<reference evidence="1 2" key="1">
    <citation type="submission" date="2024-02" db="EMBL/GenBank/DDBJ databases">
        <title>Complete genome sequence of Pelagibacterium nitratireducens ZH15.</title>
        <authorList>
            <person name="Zhao L.H."/>
        </authorList>
    </citation>
    <scope>NUCLEOTIDE SEQUENCE [LARGE SCALE GENOMIC DNA]</scope>
    <source>
        <strain evidence="1 2">ZH15</strain>
    </source>
</reference>
<keyword evidence="2" id="KW-1185">Reference proteome</keyword>
<organism evidence="1 2">
    <name type="scientific">Pelagibacterium nitratireducens</name>
    <dbReference type="NCBI Taxonomy" id="1046114"/>
    <lineage>
        <taxon>Bacteria</taxon>
        <taxon>Pseudomonadati</taxon>
        <taxon>Pseudomonadota</taxon>
        <taxon>Alphaproteobacteria</taxon>
        <taxon>Hyphomicrobiales</taxon>
        <taxon>Devosiaceae</taxon>
        <taxon>Pelagibacterium</taxon>
    </lineage>
</organism>
<proteinExistence type="predicted"/>
<evidence type="ECO:0000313" key="1">
    <source>
        <dbReference type="EMBL" id="WWT31368.1"/>
    </source>
</evidence>
<dbReference type="EMBL" id="CP146275">
    <property type="protein sequence ID" value="WWT31368.1"/>
    <property type="molecule type" value="Genomic_DNA"/>
</dbReference>
<protein>
    <submittedName>
        <fullName evidence="1">Uncharacterized protein</fullName>
    </submittedName>
</protein>
<sequence length="130" mass="14291">MTNDDMTIDARLAAAIDQALEYYGLFIAGLDEGLDPEEEDYSGPDMRLDGFVEQASLARLYSLYLDQAGWAAGADLRDEFRRAQGGTVGKFSSAEFAFGYYRIGNERFDITAIAEALRTLNAALDRPGTD</sequence>
<accession>A0ABZ2HUN9</accession>
<name>A0ABZ2HUN9_9HYPH</name>
<gene>
    <name evidence="1" type="ORF">V6617_10000</name>
</gene>
<dbReference type="RefSeq" id="WP_338606838.1">
    <property type="nucleotide sequence ID" value="NZ_CP146275.1"/>
</dbReference>
<dbReference type="Proteomes" id="UP001369958">
    <property type="component" value="Chromosome"/>
</dbReference>
<evidence type="ECO:0000313" key="2">
    <source>
        <dbReference type="Proteomes" id="UP001369958"/>
    </source>
</evidence>